<gene>
    <name evidence="2" type="ORF">DLSSTS7063_00441</name>
</gene>
<dbReference type="AlphaFoldDB" id="A0A564SD08"/>
<proteinExistence type="predicted"/>
<sequence>MQNEDERKWFDFHGIQPELAELYRYFDRTVLCYRIIIAVLLGIIAILLLK</sequence>
<protein>
    <submittedName>
        <fullName evidence="2">Uncharacterized protein</fullName>
    </submittedName>
</protein>
<keyword evidence="1" id="KW-0472">Membrane</keyword>
<reference evidence="2 3" key="1">
    <citation type="submission" date="2019-07" db="EMBL/GenBank/DDBJ databases">
        <authorList>
            <person name="Hibberd C M."/>
            <person name="Gehrig L. J."/>
            <person name="Chang H.-W."/>
            <person name="Venkatesh S."/>
        </authorList>
    </citation>
    <scope>NUCLEOTIDE SEQUENCE [LARGE SCALE GENOMIC DNA]</scope>
    <source>
        <strain evidence="2">Dorea_longicatena_SSTS_Bg7063</strain>
    </source>
</reference>
<evidence type="ECO:0000256" key="1">
    <source>
        <dbReference type="SAM" id="Phobius"/>
    </source>
</evidence>
<organism evidence="2 3">
    <name type="scientific">Dorea longicatena</name>
    <dbReference type="NCBI Taxonomy" id="88431"/>
    <lineage>
        <taxon>Bacteria</taxon>
        <taxon>Bacillati</taxon>
        <taxon>Bacillota</taxon>
        <taxon>Clostridia</taxon>
        <taxon>Lachnospirales</taxon>
        <taxon>Lachnospiraceae</taxon>
        <taxon>Dorea</taxon>
    </lineage>
</organism>
<dbReference type="Proteomes" id="UP000398619">
    <property type="component" value="Unassembled WGS sequence"/>
</dbReference>
<dbReference type="EMBL" id="CABHNM010000014">
    <property type="protein sequence ID" value="VUW92653.1"/>
    <property type="molecule type" value="Genomic_DNA"/>
</dbReference>
<dbReference type="RefSeq" id="WP_186290144.1">
    <property type="nucleotide sequence ID" value="NZ_CABHNM010000014.1"/>
</dbReference>
<keyword evidence="1" id="KW-0812">Transmembrane</keyword>
<accession>A0A564SD08</accession>
<evidence type="ECO:0000313" key="2">
    <source>
        <dbReference type="EMBL" id="VUW92653.1"/>
    </source>
</evidence>
<name>A0A564SD08_9FIRM</name>
<keyword evidence="1" id="KW-1133">Transmembrane helix</keyword>
<feature type="transmembrane region" description="Helical" evidence="1">
    <location>
        <begin position="31"/>
        <end position="49"/>
    </location>
</feature>
<evidence type="ECO:0000313" key="3">
    <source>
        <dbReference type="Proteomes" id="UP000398619"/>
    </source>
</evidence>